<evidence type="ECO:0000259" key="1">
    <source>
        <dbReference type="Pfam" id="PF19328"/>
    </source>
</evidence>
<comment type="caution">
    <text evidence="2">The sequence shown here is derived from an EMBL/GenBank/DDBJ whole genome shotgun (WGS) entry which is preliminary data.</text>
</comment>
<dbReference type="Proteomes" id="UP000432015">
    <property type="component" value="Unassembled WGS sequence"/>
</dbReference>
<sequence>MSSADARPRPLRVVQWATGALGCRVLRGVLDHHRLELAGVWVHSPAKEGVDAGVLAGREATGITATRELADILDLDADCVVYAPGPTGDPYADLDTVCALLSSGKNVISMNGLVYPAAHGPFLVNELEQACKRGRTSLHGCGINRGFMADVLPLMLSRMSCGISHVYARECNDLARHPSWPMVHHMIGFGRDEESYLRALRPARTAMRSLYSESLHLMAAGLHIDLDEIDVDVDHRLAGADLRVASGLIPRGTVAAARWTFNGIAAGRPVLTIEAIHKADAARQPLWGPPGYAVRVHGLPSVTLTTGDDWITDPLSAAACHALNAIPVVCAAPPGIRTFLDLPHVGGRMRLDPSGGF</sequence>
<dbReference type="AlphaFoldDB" id="A0A7K1LD19"/>
<proteinExistence type="predicted"/>
<dbReference type="InterPro" id="IPR036291">
    <property type="entry name" value="NAD(P)-bd_dom_sf"/>
</dbReference>
<reference evidence="2 3" key="1">
    <citation type="submission" date="2019-11" db="EMBL/GenBank/DDBJ databases">
        <authorList>
            <person name="Cao P."/>
        </authorList>
    </citation>
    <scope>NUCLEOTIDE SEQUENCE [LARGE SCALE GENOMIC DNA]</scope>
    <source>
        <strain evidence="2 3">NEAU-AAG5</strain>
    </source>
</reference>
<dbReference type="RefSeq" id="WP_156221931.1">
    <property type="nucleotide sequence ID" value="NZ_WOFH01000020.1"/>
</dbReference>
<dbReference type="EMBL" id="WOFH01000020">
    <property type="protein sequence ID" value="MUN42330.1"/>
    <property type="molecule type" value="Genomic_DNA"/>
</dbReference>
<dbReference type="SUPFAM" id="SSF51735">
    <property type="entry name" value="NAD(P)-binding Rossmann-fold domains"/>
    <property type="match status" value="1"/>
</dbReference>
<keyword evidence="3" id="KW-1185">Reference proteome</keyword>
<dbReference type="InterPro" id="IPR045760">
    <property type="entry name" value="DAP_DH_C"/>
</dbReference>
<protein>
    <submittedName>
        <fullName evidence="2">Dihydrodipicolinate reductase</fullName>
    </submittedName>
</protein>
<dbReference type="Pfam" id="PF19328">
    <property type="entry name" value="DAP_DH_C"/>
    <property type="match status" value="1"/>
</dbReference>
<feature type="domain" description="2,4-diaminopentanoate dehydrogenase C-terminal" evidence="1">
    <location>
        <begin position="147"/>
        <end position="344"/>
    </location>
</feature>
<organism evidence="2 3">
    <name type="scientific">Actinomadura litoris</name>
    <dbReference type="NCBI Taxonomy" id="2678616"/>
    <lineage>
        <taxon>Bacteria</taxon>
        <taxon>Bacillati</taxon>
        <taxon>Actinomycetota</taxon>
        <taxon>Actinomycetes</taxon>
        <taxon>Streptosporangiales</taxon>
        <taxon>Thermomonosporaceae</taxon>
        <taxon>Actinomadura</taxon>
    </lineage>
</organism>
<name>A0A7K1LD19_9ACTN</name>
<accession>A0A7K1LD19</accession>
<dbReference type="CDD" id="cd24146">
    <property type="entry name" value="nat-AmDH_N_like"/>
    <property type="match status" value="1"/>
</dbReference>
<gene>
    <name evidence="2" type="ORF">GNZ18_37945</name>
</gene>
<evidence type="ECO:0000313" key="3">
    <source>
        <dbReference type="Proteomes" id="UP000432015"/>
    </source>
</evidence>
<evidence type="ECO:0000313" key="2">
    <source>
        <dbReference type="EMBL" id="MUN42330.1"/>
    </source>
</evidence>
<dbReference type="PROSITE" id="PS51257">
    <property type="entry name" value="PROKAR_LIPOPROTEIN"/>
    <property type="match status" value="1"/>
</dbReference>
<dbReference type="Gene3D" id="3.40.50.720">
    <property type="entry name" value="NAD(P)-binding Rossmann-like Domain"/>
    <property type="match status" value="1"/>
</dbReference>